<gene>
    <name evidence="3" type="ordered locus">KNP414_05084</name>
</gene>
<evidence type="ECO:0000313" key="3">
    <source>
        <dbReference type="EMBL" id="AEI43608.1"/>
    </source>
</evidence>
<protein>
    <recommendedName>
        <fullName evidence="2">ATP-grasp domain-containing protein</fullName>
    </recommendedName>
</protein>
<dbReference type="AlphaFoldDB" id="F8F6U2"/>
<keyword evidence="1" id="KW-0067">ATP-binding</keyword>
<keyword evidence="1" id="KW-0547">Nucleotide-binding</keyword>
<reference evidence="3 4" key="2">
    <citation type="journal article" date="2013" name="Genome Announc.">
        <title>Genome Sequence of Growth-Improving Paenibacillus mucilaginosus Strain KNP414.</title>
        <authorList>
            <person name="Lu J.J."/>
            <person name="Wang J.F."/>
            <person name="Hu X.F."/>
        </authorList>
    </citation>
    <scope>NUCLEOTIDE SEQUENCE [LARGE SCALE GENOMIC DNA]</scope>
    <source>
        <strain evidence="3 4">KNP414</strain>
    </source>
</reference>
<dbReference type="GO" id="GO:0005524">
    <property type="term" value="F:ATP binding"/>
    <property type="evidence" value="ECO:0007669"/>
    <property type="project" value="UniProtKB-UniRule"/>
</dbReference>
<dbReference type="SUPFAM" id="SSF56059">
    <property type="entry name" value="Glutathione synthetase ATP-binding domain-like"/>
    <property type="match status" value="1"/>
</dbReference>
<organism evidence="3 4">
    <name type="scientific">Paenibacillus mucilaginosus (strain KNP414)</name>
    <dbReference type="NCBI Taxonomy" id="1036673"/>
    <lineage>
        <taxon>Bacteria</taxon>
        <taxon>Bacillati</taxon>
        <taxon>Bacillota</taxon>
        <taxon>Bacilli</taxon>
        <taxon>Bacillales</taxon>
        <taxon>Paenibacillaceae</taxon>
        <taxon>Paenibacillus</taxon>
    </lineage>
</organism>
<dbReference type="HOGENOM" id="CLU_040535_0_0_9"/>
<evidence type="ECO:0000256" key="1">
    <source>
        <dbReference type="PROSITE-ProRule" id="PRU00409"/>
    </source>
</evidence>
<evidence type="ECO:0000259" key="2">
    <source>
        <dbReference type="PROSITE" id="PS50975"/>
    </source>
</evidence>
<dbReference type="KEGG" id="pms:KNP414_05084"/>
<dbReference type="GO" id="GO:0046872">
    <property type="term" value="F:metal ion binding"/>
    <property type="evidence" value="ECO:0007669"/>
    <property type="project" value="InterPro"/>
</dbReference>
<dbReference type="RefSeq" id="WP_013918761.1">
    <property type="nucleotide sequence ID" value="NC_015690.1"/>
</dbReference>
<name>F8F6U2_PAEMK</name>
<dbReference type="Proteomes" id="UP000006620">
    <property type="component" value="Chromosome"/>
</dbReference>
<feature type="domain" description="ATP-grasp" evidence="2">
    <location>
        <begin position="159"/>
        <end position="356"/>
    </location>
</feature>
<evidence type="ECO:0000313" key="4">
    <source>
        <dbReference type="Proteomes" id="UP000006620"/>
    </source>
</evidence>
<dbReference type="PROSITE" id="PS50975">
    <property type="entry name" value="ATP_GRASP"/>
    <property type="match status" value="1"/>
</dbReference>
<proteinExistence type="predicted"/>
<dbReference type="PATRIC" id="fig|1036673.3.peg.4700"/>
<sequence>MRPERGTALPRVHCGSFEAEQFWRPEGLVKLPGLPDPAGRRMVSAMDELLFAFCREGDTLLTRRPMDEAHLQYLAELGFAFRHNGLPLVENGANPHLSVPELLAALRRSDLAECLPGDGILEPFAVIPGTEEAARVLGLNCPVPPMGVITRVNTKVYSAEMRDRLGLRNPAVTVRSSGELAAAGRALLAEGPFLIKDNYGVSGQGNLLIDSEGMLERITAHTAGQEKKGKRTEYVLETLLPKAYDFSSQFHVGEEGSVRILSVQRLANSEFAYQESYTPEPLFLEELEERGYFGLMESIGRELHRDGYFGHVCIDSMGLADGELAPLVEINARKSMSLIKHGLDQFLQEAGLQGNLRSCTLPSLPPGLVFEDLLAVMDREGVLYRPGRDGGVLPLTANTLTVNRSADHPFKGRLYICSAGRDREHGSGYTERLFRLLESLSLEFTR</sequence>
<accession>F8F6U2</accession>
<reference evidence="4" key="1">
    <citation type="submission" date="2011-06" db="EMBL/GenBank/DDBJ databases">
        <title>Complete genome sequence of Paenibacillus mucilaginosus KNP414.</title>
        <authorList>
            <person name="Wang J."/>
            <person name="Hu S."/>
            <person name="Hu X."/>
            <person name="Zhang B."/>
            <person name="Dong D."/>
            <person name="Zhang S."/>
            <person name="Zhao K."/>
            <person name="Wu D."/>
        </authorList>
    </citation>
    <scope>NUCLEOTIDE SEQUENCE [LARGE SCALE GENOMIC DNA]</scope>
    <source>
        <strain evidence="4">KNP414</strain>
    </source>
</reference>
<dbReference type="EMBL" id="CP002869">
    <property type="protein sequence ID" value="AEI43608.1"/>
    <property type="molecule type" value="Genomic_DNA"/>
</dbReference>
<dbReference type="InterPro" id="IPR011761">
    <property type="entry name" value="ATP-grasp"/>
</dbReference>